<sequence length="600" mass="69602">MYRFTSKTPVDIDKFEERIKRNGSIAIVREDYEYAYKYDRGVEQTLLHKAIALVKHESGGNCFAIDKPSVLRYLQRYKNCPDRFFNNRKTQDESIALPILEKLAAAGYAQEFIELYSKYRSLYAINNKMRKMLQECVVPIGKNHYGDTLVNVPYNVGLQTNLRHNYRKFDIIAQISKENSNVISVEDGYVLVWGDLAQSDFRVAYNLFIRSEENDKVMSQYADKYEGFARLVNKANNIPFDAEKFKSERKLYKTMTLKVLYGGASGTTQEEQEFINRLTQFLKTCDRYQEFVRRLEHRLELNLGISITSYFGHVEVCPVYQYDSYSTKTRALNCPMQTGTSEIAMLIVNAILDEFYSLGYTEDDISLYILRHDEPVFKVKESVLKDAWVFEQFRTILVDDWIPLEMTVEAGYRYNRIDEGLMNQIAESCNKNKDKITVYDTNTETAISSYYPLPNSIQLHMHYNIVNDTAIVAVYEPTTSQVNYYAIDASERETLMYSMVAKILESKKALEKHDVATIEILSNNVKGSVYQDGEFFQFNTKSDVSMNNVVALCDYMTCLYCRKVGVPDVVSPPTVDYEEFVKTRKSIEVLNYDEERRETA</sequence>
<evidence type="ECO:0008006" key="3">
    <source>
        <dbReference type="Google" id="ProtNLM"/>
    </source>
</evidence>
<dbReference type="EMBL" id="LNAM01000196">
    <property type="protein sequence ID" value="KSV57906.1"/>
    <property type="molecule type" value="Genomic_DNA"/>
</dbReference>
<proteinExistence type="predicted"/>
<dbReference type="Gene3D" id="1.10.150.20">
    <property type="entry name" value="5' to 3' exonuclease, C-terminal subdomain"/>
    <property type="match status" value="1"/>
</dbReference>
<evidence type="ECO:0000313" key="1">
    <source>
        <dbReference type="EMBL" id="KSV57906.1"/>
    </source>
</evidence>
<evidence type="ECO:0000313" key="2">
    <source>
        <dbReference type="Proteomes" id="UP000054874"/>
    </source>
</evidence>
<dbReference type="Gene3D" id="3.30.70.370">
    <property type="match status" value="1"/>
</dbReference>
<dbReference type="AlphaFoldDB" id="A0A0V8QBH3"/>
<name>A0A0V8QBH3_9FIRM</name>
<organism evidence="1 2">
    <name type="scientific">Acetivibrio ethanolgignens</name>
    <dbReference type="NCBI Taxonomy" id="290052"/>
    <lineage>
        <taxon>Bacteria</taxon>
        <taxon>Bacillati</taxon>
        <taxon>Bacillota</taxon>
        <taxon>Clostridia</taxon>
        <taxon>Eubacteriales</taxon>
        <taxon>Oscillospiraceae</taxon>
        <taxon>Acetivibrio</taxon>
    </lineage>
</organism>
<dbReference type="Proteomes" id="UP000054874">
    <property type="component" value="Unassembled WGS sequence"/>
</dbReference>
<comment type="caution">
    <text evidence="1">The sequence shown here is derived from an EMBL/GenBank/DDBJ whole genome shotgun (WGS) entry which is preliminary data.</text>
</comment>
<dbReference type="STRING" id="290052.ASU35_14940"/>
<protein>
    <recommendedName>
        <fullName evidence="3">DNA-directed DNA polymerase family A palm domain-containing protein</fullName>
    </recommendedName>
</protein>
<gene>
    <name evidence="1" type="ORF">ASU35_14940</name>
</gene>
<reference evidence="1 2" key="1">
    <citation type="submission" date="2015-11" db="EMBL/GenBank/DDBJ databases">
        <title>Butyribacter intestini gen. nov., sp. nov., a butyric acid-producing bacterium of the family Lachnospiraceae isolated from the human faeces.</title>
        <authorList>
            <person name="Zou Y."/>
            <person name="Xue W."/>
            <person name="Luo G."/>
            <person name="Lv M."/>
        </authorList>
    </citation>
    <scope>NUCLEOTIDE SEQUENCE [LARGE SCALE GENOMIC DNA]</scope>
    <source>
        <strain evidence="1 2">ACET-33324</strain>
    </source>
</reference>
<dbReference type="RefSeq" id="WP_058353860.1">
    <property type="nucleotide sequence ID" value="NZ_CABMMD010000196.1"/>
</dbReference>
<dbReference type="SUPFAM" id="SSF56672">
    <property type="entry name" value="DNA/RNA polymerases"/>
    <property type="match status" value="1"/>
</dbReference>
<keyword evidence="2" id="KW-1185">Reference proteome</keyword>
<accession>A0A0V8QBH3</accession>
<dbReference type="InterPro" id="IPR043502">
    <property type="entry name" value="DNA/RNA_pol_sf"/>
</dbReference>
<dbReference type="OrthoDB" id="7629852at2"/>